<organism evidence="3 5">
    <name type="scientific">Venturia inaequalis</name>
    <name type="common">Apple scab fungus</name>
    <dbReference type="NCBI Taxonomy" id="5025"/>
    <lineage>
        <taxon>Eukaryota</taxon>
        <taxon>Fungi</taxon>
        <taxon>Dikarya</taxon>
        <taxon>Ascomycota</taxon>
        <taxon>Pezizomycotina</taxon>
        <taxon>Dothideomycetes</taxon>
        <taxon>Pleosporomycetidae</taxon>
        <taxon>Venturiales</taxon>
        <taxon>Venturiaceae</taxon>
        <taxon>Venturia</taxon>
    </lineage>
</organism>
<dbReference type="PANTHER" id="PTHR47843">
    <property type="entry name" value="BTB DOMAIN-CONTAINING PROTEIN-RELATED"/>
    <property type="match status" value="1"/>
</dbReference>
<gene>
    <name evidence="3" type="ORF">EG327_001278</name>
    <name evidence="2" type="ORF">EG328_001975</name>
</gene>
<dbReference type="AlphaFoldDB" id="A0A8H3ZEQ1"/>
<dbReference type="Gene3D" id="3.30.710.10">
    <property type="entry name" value="Potassium Channel Kv1.1, Chain A"/>
    <property type="match status" value="1"/>
</dbReference>
<evidence type="ECO:0000313" key="3">
    <source>
        <dbReference type="EMBL" id="KAE9990552.1"/>
    </source>
</evidence>
<evidence type="ECO:0000259" key="1">
    <source>
        <dbReference type="PROSITE" id="PS50097"/>
    </source>
</evidence>
<evidence type="ECO:0000313" key="5">
    <source>
        <dbReference type="Proteomes" id="UP000490939"/>
    </source>
</evidence>
<evidence type="ECO:0000313" key="2">
    <source>
        <dbReference type="EMBL" id="KAE9977602.1"/>
    </source>
</evidence>
<dbReference type="EMBL" id="WNWS01000150">
    <property type="protein sequence ID" value="KAE9977602.1"/>
    <property type="molecule type" value="Genomic_DNA"/>
</dbReference>
<name>A0A8H3ZEQ1_VENIN</name>
<dbReference type="InterPro" id="IPR011333">
    <property type="entry name" value="SKP1/BTB/POZ_sf"/>
</dbReference>
<comment type="caution">
    <text evidence="3">The sequence shown here is derived from an EMBL/GenBank/DDBJ whole genome shotgun (WGS) entry which is preliminary data.</text>
</comment>
<dbReference type="CDD" id="cd18186">
    <property type="entry name" value="BTB_POZ_ZBTB_KLHL-like"/>
    <property type="match status" value="1"/>
</dbReference>
<dbReference type="InterPro" id="IPR000210">
    <property type="entry name" value="BTB/POZ_dom"/>
</dbReference>
<feature type="domain" description="BTB" evidence="1">
    <location>
        <begin position="23"/>
        <end position="85"/>
    </location>
</feature>
<dbReference type="PANTHER" id="PTHR47843:SF2">
    <property type="entry name" value="BTB DOMAIN-CONTAINING PROTEIN"/>
    <property type="match status" value="1"/>
</dbReference>
<proteinExistence type="predicted"/>
<evidence type="ECO:0000313" key="4">
    <source>
        <dbReference type="Proteomes" id="UP000447873"/>
    </source>
</evidence>
<dbReference type="Proteomes" id="UP000490939">
    <property type="component" value="Unassembled WGS sequence"/>
</dbReference>
<accession>A0A8H3ZEQ1</accession>
<sequence>MKNQACKPPKKGHRLFNPLTDQTIVTITVGQGNEAKDFLVAREHLISASDYFANAFNGIFREAADKKISLADVESKTFGIFIQWLQGRTLLDGNGKEYDAVKDKAMDPDSGKKIIELLNMYVFGDEYDVPQFRRDVIDTFIDYQEKYPSLPGCDTISQAYERLPASSPMLQFLVDSWAFSPIGEGITNSGHETLPRRFLVDTMLRLLITGNGSMENINPYMQRCDYHEHNKIKKEE</sequence>
<dbReference type="SUPFAM" id="SSF54695">
    <property type="entry name" value="POZ domain"/>
    <property type="match status" value="1"/>
</dbReference>
<reference evidence="3 5" key="1">
    <citation type="submission" date="2019-07" db="EMBL/GenBank/DDBJ databases">
        <title>Venturia inaequalis Genome Resource.</title>
        <authorList>
            <person name="Lichtner F.J."/>
        </authorList>
    </citation>
    <scope>NUCLEOTIDE SEQUENCE [LARGE SCALE GENOMIC DNA]</scope>
    <source>
        <strain evidence="2 4">120213</strain>
        <strain evidence="3 5">DMI_063113</strain>
    </source>
</reference>
<keyword evidence="5" id="KW-1185">Reference proteome</keyword>
<dbReference type="EMBL" id="WNWR01000132">
    <property type="protein sequence ID" value="KAE9990552.1"/>
    <property type="molecule type" value="Genomic_DNA"/>
</dbReference>
<dbReference type="Proteomes" id="UP000447873">
    <property type="component" value="Unassembled WGS sequence"/>
</dbReference>
<protein>
    <recommendedName>
        <fullName evidence="1">BTB domain-containing protein</fullName>
    </recommendedName>
</protein>
<dbReference type="PROSITE" id="PS50097">
    <property type="entry name" value="BTB"/>
    <property type="match status" value="1"/>
</dbReference>